<evidence type="ECO:0000313" key="1">
    <source>
        <dbReference type="EMBL" id="TMO72010.1"/>
    </source>
</evidence>
<name>A0ABY2VUL1_9GAMM</name>
<comment type="caution">
    <text evidence="1">The sequence shown here is derived from an EMBL/GenBank/DDBJ whole genome shotgun (WGS) entry which is preliminary data.</text>
</comment>
<organism evidence="1 2">
    <name type="scientific">Pseudoalteromonas aurantia</name>
    <dbReference type="NCBI Taxonomy" id="43654"/>
    <lineage>
        <taxon>Bacteria</taxon>
        <taxon>Pseudomonadati</taxon>
        <taxon>Pseudomonadota</taxon>
        <taxon>Gammaproteobacteria</taxon>
        <taxon>Alteromonadales</taxon>
        <taxon>Pseudoalteromonadaceae</taxon>
        <taxon>Pseudoalteromonas</taxon>
    </lineage>
</organism>
<feature type="non-terminal residue" evidence="1">
    <location>
        <position position="1"/>
    </location>
</feature>
<dbReference type="EMBL" id="PNBW01000087">
    <property type="protein sequence ID" value="TMO72010.1"/>
    <property type="molecule type" value="Genomic_DNA"/>
</dbReference>
<reference evidence="1 2" key="1">
    <citation type="submission" date="2018-01" db="EMBL/GenBank/DDBJ databases">
        <authorList>
            <person name="Paulsen S."/>
            <person name="Gram L.K."/>
        </authorList>
    </citation>
    <scope>NUCLEOTIDE SEQUENCE [LARGE SCALE GENOMIC DNA]</scope>
    <source>
        <strain evidence="1 2">S3895</strain>
    </source>
</reference>
<gene>
    <name evidence="1" type="ORF">CWC20_16085</name>
</gene>
<proteinExistence type="predicted"/>
<dbReference type="Proteomes" id="UP000307164">
    <property type="component" value="Unassembled WGS sequence"/>
</dbReference>
<evidence type="ECO:0000313" key="2">
    <source>
        <dbReference type="Proteomes" id="UP000307164"/>
    </source>
</evidence>
<protein>
    <submittedName>
        <fullName evidence="1">Uncharacterized protein</fullName>
    </submittedName>
</protein>
<accession>A0ABY2VUL1</accession>
<keyword evidence="2" id="KW-1185">Reference proteome</keyword>
<sequence length="157" mass="18179">PWIDQIADEPQWSSRIFIRRFITYFKISKKEELQLFIRVLKGFANRLPFSDKPRFEDLDIALSLFAISNGCLRKLKNFLDSALTEALISDAQQACLSSAFKAWRPELDNVFEMNVNEIQGCEVEQYSTFKPDGPQGEDPFINPQFCKKVPLVQLLKK</sequence>
<reference evidence="2" key="2">
    <citation type="submission" date="2019-06" db="EMBL/GenBank/DDBJ databases">
        <title>Co-occurence of chitin degradation, pigmentation and bioactivity in marine Pseudoalteromonas.</title>
        <authorList>
            <person name="Sonnenschein E.C."/>
            <person name="Bech P.K."/>
        </authorList>
    </citation>
    <scope>NUCLEOTIDE SEQUENCE [LARGE SCALE GENOMIC DNA]</scope>
    <source>
        <strain evidence="2">S3895</strain>
    </source>
</reference>